<sequence>MPYEHTSLTASQAATIQLLVSQVSRAFFDPPYTVILERLMQTRDLWGEMELTHAVGLGQAKKELHKFMVGLIKQRLVKSYVNTERKLDQAIVNGKFTRPNVQRTYYYIDYHDFTDVVKYRLAVMRQKLEATLKVEVNQNDYVCPLCKKQFNQLDVASLVALSLSSNSSSNSAFDLNCDVCGTEIVQKSKVSGAQQAGREMDVVNARMQRFNEQTMGIRGTLQKMEKIRYEKIDPLAWLIRHIPETVVFELDEDGNPIKGSDVLKPKDLAAAQAAAAAAAGITGGMVVVEDEEAKKQREEETRRLAERQKMQNALPVWHTHSTISGDQTGLGISHELLRQSRAPNGGQNRSGNGAGGVSGVDEGGAEQDDLSAYYASLNAQPVGGETSTQQATKHEAPTVDSTTAAAARTGREDAEEDDEMVDVSGGLSAASRPPPPSIPTDVAAAEEDEFEETPMAASACVSGSQAPTDTGDGDVDPGTVVMGACISLFHYMRKPPVLMLWYALVNGEPMTFAQVQDNEDLLDQMTADEYSVRTRL</sequence>
<evidence type="ECO:0000313" key="2">
    <source>
        <dbReference type="Proteomes" id="UP001234202"/>
    </source>
</evidence>
<protein>
    <submittedName>
        <fullName evidence="1">Uncharacterized protein</fullName>
    </submittedName>
</protein>
<keyword evidence="2" id="KW-1185">Reference proteome</keyword>
<dbReference type="Proteomes" id="UP001234202">
    <property type="component" value="Unassembled WGS sequence"/>
</dbReference>
<accession>A0ACC2XMF0</accession>
<gene>
    <name evidence="1" type="ORF">QFC24_003338</name>
</gene>
<reference evidence="1" key="1">
    <citation type="submission" date="2023-04" db="EMBL/GenBank/DDBJ databases">
        <title>Draft Genome sequencing of Naganishia species isolated from polar environments using Oxford Nanopore Technology.</title>
        <authorList>
            <person name="Leo P."/>
            <person name="Venkateswaran K."/>
        </authorList>
    </citation>
    <scope>NUCLEOTIDE SEQUENCE</scope>
    <source>
        <strain evidence="1">DBVPG 5303</strain>
    </source>
</reference>
<evidence type="ECO:0000313" key="1">
    <source>
        <dbReference type="EMBL" id="KAJ9124546.1"/>
    </source>
</evidence>
<name>A0ACC2XMF0_9TREE</name>
<proteinExistence type="predicted"/>
<organism evidence="1 2">
    <name type="scientific">Naganishia onofrii</name>
    <dbReference type="NCBI Taxonomy" id="1851511"/>
    <lineage>
        <taxon>Eukaryota</taxon>
        <taxon>Fungi</taxon>
        <taxon>Dikarya</taxon>
        <taxon>Basidiomycota</taxon>
        <taxon>Agaricomycotina</taxon>
        <taxon>Tremellomycetes</taxon>
        <taxon>Filobasidiales</taxon>
        <taxon>Filobasidiaceae</taxon>
        <taxon>Naganishia</taxon>
    </lineage>
</organism>
<comment type="caution">
    <text evidence="1">The sequence shown here is derived from an EMBL/GenBank/DDBJ whole genome shotgun (WGS) entry which is preliminary data.</text>
</comment>
<dbReference type="EMBL" id="JASBWV010000010">
    <property type="protein sequence ID" value="KAJ9124546.1"/>
    <property type="molecule type" value="Genomic_DNA"/>
</dbReference>